<evidence type="ECO:0000256" key="10">
    <source>
        <dbReference type="ARBA" id="ARBA00023170"/>
    </source>
</evidence>
<feature type="transmembrane region" description="Helical" evidence="13">
    <location>
        <begin position="274"/>
        <end position="294"/>
    </location>
</feature>
<evidence type="ECO:0000256" key="6">
    <source>
        <dbReference type="ARBA" id="ARBA00022989"/>
    </source>
</evidence>
<accession>A0AAY4D2R9</accession>
<evidence type="ECO:0000256" key="5">
    <source>
        <dbReference type="ARBA" id="ARBA00022725"/>
    </source>
</evidence>
<dbReference type="PROSITE" id="PS50262">
    <property type="entry name" value="G_PROTEIN_RECEP_F1_2"/>
    <property type="match status" value="1"/>
</dbReference>
<keyword evidence="10" id="KW-0675">Receptor</keyword>
<evidence type="ECO:0000256" key="12">
    <source>
        <dbReference type="ARBA" id="ARBA00023224"/>
    </source>
</evidence>
<dbReference type="InterPro" id="IPR000725">
    <property type="entry name" value="Olfact_rcpt"/>
</dbReference>
<dbReference type="PROSITE" id="PS00237">
    <property type="entry name" value="G_PROTEIN_RECEP_F1_1"/>
    <property type="match status" value="1"/>
</dbReference>
<reference evidence="15" key="2">
    <citation type="submission" date="2025-09" db="UniProtKB">
        <authorList>
            <consortium name="Ensembl"/>
        </authorList>
    </citation>
    <scope>IDENTIFICATION</scope>
</reference>
<dbReference type="GO" id="GO:0005886">
    <property type="term" value="C:plasma membrane"/>
    <property type="evidence" value="ECO:0007669"/>
    <property type="project" value="UniProtKB-SubCell"/>
</dbReference>
<dbReference type="PANTHER" id="PTHR26451:SF847">
    <property type="entry name" value="ODORANT RECEPTOR-RELATED"/>
    <property type="match status" value="1"/>
</dbReference>
<evidence type="ECO:0000256" key="13">
    <source>
        <dbReference type="SAM" id="Phobius"/>
    </source>
</evidence>
<dbReference type="GO" id="GO:0004984">
    <property type="term" value="F:olfactory receptor activity"/>
    <property type="evidence" value="ECO:0007669"/>
    <property type="project" value="InterPro"/>
</dbReference>
<evidence type="ECO:0000313" key="16">
    <source>
        <dbReference type="Proteomes" id="UP000694580"/>
    </source>
</evidence>
<protein>
    <recommendedName>
        <fullName evidence="14">G-protein coupled receptors family 1 profile domain-containing protein</fullName>
    </recommendedName>
</protein>
<keyword evidence="5" id="KW-0552">Olfaction</keyword>
<evidence type="ECO:0000256" key="8">
    <source>
        <dbReference type="ARBA" id="ARBA00023136"/>
    </source>
</evidence>
<proteinExistence type="predicted"/>
<feature type="transmembrane region" description="Helical" evidence="13">
    <location>
        <begin position="247"/>
        <end position="268"/>
    </location>
</feature>
<feature type="transmembrane region" description="Helical" evidence="13">
    <location>
        <begin position="67"/>
        <end position="86"/>
    </location>
</feature>
<evidence type="ECO:0000256" key="2">
    <source>
        <dbReference type="ARBA" id="ARBA00022475"/>
    </source>
</evidence>
<sequence length="330" mass="37625">VNAYICHINQMENVTVPTHFDMTLYKDQGSIRYVYFLFTIIVYLAILIFNTSIIVVVIKEKSLHEPMYIFISCLCLNSLYGSSGLFPRLSIDLLSDYHLITYPACFTQIYVIYTYTLSELTVLATMAYDRYTAICQPLHYHNIMTMRMTAALITASFSWAFFWKAIIVYITVRLPLCGNGIIRVYCSTWSVVRLSCVPTGFNNAMGLSVVVMTIGLCVGFTLFSYVRILIVCKRSSSEIRGKALQTCLPHIITFVLYSLSFFCDIVLSRFDLNLAMKIVSYFFSLEFIVIPPLLNPLIYGLTLKSSVNCFNKNCDVILKPSVHLRFSITI</sequence>
<evidence type="ECO:0000256" key="7">
    <source>
        <dbReference type="ARBA" id="ARBA00023040"/>
    </source>
</evidence>
<dbReference type="GO" id="GO:0005549">
    <property type="term" value="F:odorant binding"/>
    <property type="evidence" value="ECO:0007669"/>
    <property type="project" value="TreeGrafter"/>
</dbReference>
<dbReference type="Gene3D" id="1.20.1070.10">
    <property type="entry name" value="Rhodopsin 7-helix transmembrane proteins"/>
    <property type="match status" value="1"/>
</dbReference>
<dbReference type="AlphaFoldDB" id="A0AAY4D2R9"/>
<dbReference type="Pfam" id="PF13853">
    <property type="entry name" value="7tm_4"/>
    <property type="match status" value="1"/>
</dbReference>
<keyword evidence="6 13" id="KW-1133">Transmembrane helix</keyword>
<keyword evidence="7" id="KW-0297">G-protein coupled receptor</keyword>
<keyword evidence="12" id="KW-0807">Transducer</keyword>
<keyword evidence="8 13" id="KW-0472">Membrane</keyword>
<evidence type="ECO:0000259" key="14">
    <source>
        <dbReference type="PROSITE" id="PS50262"/>
    </source>
</evidence>
<evidence type="ECO:0000313" key="15">
    <source>
        <dbReference type="Ensembl" id="ENSDCDP00010039782.1"/>
    </source>
</evidence>
<evidence type="ECO:0000256" key="1">
    <source>
        <dbReference type="ARBA" id="ARBA00004651"/>
    </source>
</evidence>
<dbReference type="FunFam" id="1.20.1070.10:FF:000024">
    <property type="entry name" value="Olfactory receptor"/>
    <property type="match status" value="1"/>
</dbReference>
<keyword evidence="2" id="KW-1003">Cell membrane</keyword>
<evidence type="ECO:0000256" key="3">
    <source>
        <dbReference type="ARBA" id="ARBA00022606"/>
    </source>
</evidence>
<comment type="subcellular location">
    <subcellularLocation>
        <location evidence="1">Cell membrane</location>
        <topology evidence="1">Multi-pass membrane protein</topology>
    </subcellularLocation>
</comment>
<dbReference type="Ensembl" id="ENSDCDT00010049572.1">
    <property type="protein sequence ID" value="ENSDCDP00010039782.1"/>
    <property type="gene ID" value="ENSDCDG00010025510.1"/>
</dbReference>
<dbReference type="InterPro" id="IPR000276">
    <property type="entry name" value="GPCR_Rhodpsn"/>
</dbReference>
<keyword evidence="3" id="KW-0716">Sensory transduction</keyword>
<dbReference type="SUPFAM" id="SSF81321">
    <property type="entry name" value="Family A G protein-coupled receptor-like"/>
    <property type="match status" value="1"/>
</dbReference>
<keyword evidence="4 13" id="KW-0812">Transmembrane</keyword>
<reference evidence="15" key="1">
    <citation type="submission" date="2025-08" db="UniProtKB">
        <authorList>
            <consortium name="Ensembl"/>
        </authorList>
    </citation>
    <scope>IDENTIFICATION</scope>
</reference>
<dbReference type="Proteomes" id="UP000694580">
    <property type="component" value="Unplaced"/>
</dbReference>
<organism evidence="15 16">
    <name type="scientific">Denticeps clupeoides</name>
    <name type="common">denticle herring</name>
    <dbReference type="NCBI Taxonomy" id="299321"/>
    <lineage>
        <taxon>Eukaryota</taxon>
        <taxon>Metazoa</taxon>
        <taxon>Chordata</taxon>
        <taxon>Craniata</taxon>
        <taxon>Vertebrata</taxon>
        <taxon>Euteleostomi</taxon>
        <taxon>Actinopterygii</taxon>
        <taxon>Neopterygii</taxon>
        <taxon>Teleostei</taxon>
        <taxon>Clupei</taxon>
        <taxon>Clupeiformes</taxon>
        <taxon>Denticipitoidei</taxon>
        <taxon>Denticipitidae</taxon>
        <taxon>Denticeps</taxon>
    </lineage>
</organism>
<dbReference type="GeneTree" id="ENSGT01030000234640"/>
<feature type="transmembrane region" description="Helical" evidence="13">
    <location>
        <begin position="106"/>
        <end position="128"/>
    </location>
</feature>
<evidence type="ECO:0000256" key="9">
    <source>
        <dbReference type="ARBA" id="ARBA00023157"/>
    </source>
</evidence>
<dbReference type="PANTHER" id="PTHR26451">
    <property type="entry name" value="G_PROTEIN_RECEP_F1_2 DOMAIN-CONTAINING PROTEIN"/>
    <property type="match status" value="1"/>
</dbReference>
<evidence type="ECO:0000256" key="4">
    <source>
        <dbReference type="ARBA" id="ARBA00022692"/>
    </source>
</evidence>
<dbReference type="InterPro" id="IPR017452">
    <property type="entry name" value="GPCR_Rhodpsn_7TM"/>
</dbReference>
<name>A0AAY4D2R9_9TELE</name>
<keyword evidence="11" id="KW-0325">Glycoprotein</keyword>
<feature type="domain" description="G-protein coupled receptors family 1 profile" evidence="14">
    <location>
        <begin position="49"/>
        <end position="299"/>
    </location>
</feature>
<feature type="transmembrane region" description="Helical" evidence="13">
    <location>
        <begin position="204"/>
        <end position="226"/>
    </location>
</feature>
<keyword evidence="16" id="KW-1185">Reference proteome</keyword>
<dbReference type="PRINTS" id="PR00245">
    <property type="entry name" value="OLFACTORYR"/>
</dbReference>
<dbReference type="GO" id="GO:0004930">
    <property type="term" value="F:G protein-coupled receptor activity"/>
    <property type="evidence" value="ECO:0007669"/>
    <property type="project" value="UniProtKB-KW"/>
</dbReference>
<feature type="transmembrane region" description="Helical" evidence="13">
    <location>
        <begin position="149"/>
        <end position="170"/>
    </location>
</feature>
<keyword evidence="9" id="KW-1015">Disulfide bond</keyword>
<evidence type="ECO:0000256" key="11">
    <source>
        <dbReference type="ARBA" id="ARBA00023180"/>
    </source>
</evidence>
<feature type="transmembrane region" description="Helical" evidence="13">
    <location>
        <begin position="33"/>
        <end position="58"/>
    </location>
</feature>
<dbReference type="InterPro" id="IPR052921">
    <property type="entry name" value="GPCR1_Superfamily_Member"/>
</dbReference>